<dbReference type="GO" id="GO:0030313">
    <property type="term" value="C:cell envelope"/>
    <property type="evidence" value="ECO:0007669"/>
    <property type="project" value="UniProtKB-SubCell"/>
</dbReference>
<dbReference type="InterPro" id="IPR042229">
    <property type="entry name" value="Listeria/Bacterioides_rpt_sf"/>
</dbReference>
<dbReference type="InterPro" id="IPR001119">
    <property type="entry name" value="SLH_dom"/>
</dbReference>
<dbReference type="Proteomes" id="UP000013981">
    <property type="component" value="Unassembled WGS sequence"/>
</dbReference>
<proteinExistence type="predicted"/>
<comment type="subcellular location">
    <subcellularLocation>
        <location evidence="1">Cell envelope</location>
    </subcellularLocation>
</comment>
<dbReference type="PROSITE" id="PS51272">
    <property type="entry name" value="SLH"/>
    <property type="match status" value="2"/>
</dbReference>
<dbReference type="Gene3D" id="2.60.40.4270">
    <property type="entry name" value="Listeria-Bacteroides repeat domain"/>
    <property type="match status" value="2"/>
</dbReference>
<gene>
    <name evidence="5" type="ORF">HMPREF1526_02404</name>
</gene>
<evidence type="ECO:0000256" key="2">
    <source>
        <dbReference type="ARBA" id="ARBA00022737"/>
    </source>
</evidence>
<protein>
    <recommendedName>
        <fullName evidence="4">SLH domain-containing protein</fullName>
    </recommendedName>
</protein>
<feature type="region of interest" description="Disordered" evidence="3">
    <location>
        <begin position="1178"/>
        <end position="1205"/>
    </location>
</feature>
<keyword evidence="6" id="KW-1185">Reference proteome</keyword>
<dbReference type="PANTHER" id="PTHR43308">
    <property type="entry name" value="OUTER MEMBRANE PROTEIN ALPHA-RELATED"/>
    <property type="match status" value="1"/>
</dbReference>
<dbReference type="HOGENOM" id="CLU_251208_0_0_9"/>
<feature type="region of interest" description="Disordered" evidence="3">
    <location>
        <begin position="210"/>
        <end position="230"/>
    </location>
</feature>
<dbReference type="InterPro" id="IPR013378">
    <property type="entry name" value="InlB-like_B-rpt"/>
</dbReference>
<comment type="caution">
    <text evidence="5">The sequence shown here is derived from an EMBL/GenBank/DDBJ whole genome shotgun (WGS) entry which is preliminary data.</text>
</comment>
<dbReference type="eggNOG" id="COG4447">
    <property type="taxonomic scope" value="Bacteria"/>
</dbReference>
<evidence type="ECO:0000259" key="4">
    <source>
        <dbReference type="PROSITE" id="PS51272"/>
    </source>
</evidence>
<organism evidence="5 6">
    <name type="scientific">Butyricicoccus pullicaecorum 1.2</name>
    <dbReference type="NCBI Taxonomy" id="1203606"/>
    <lineage>
        <taxon>Bacteria</taxon>
        <taxon>Bacillati</taxon>
        <taxon>Bacillota</taxon>
        <taxon>Clostridia</taxon>
        <taxon>Eubacteriales</taxon>
        <taxon>Butyricicoccaceae</taxon>
        <taxon>Butyricicoccus</taxon>
    </lineage>
</organism>
<dbReference type="InterPro" id="IPR006626">
    <property type="entry name" value="PbH1"/>
</dbReference>
<reference evidence="5 6" key="1">
    <citation type="submission" date="2013-01" db="EMBL/GenBank/DDBJ databases">
        <title>The Genome Sequence of Butyricicoccus pullicaecorum 1.2.</title>
        <authorList>
            <consortium name="The Broad Institute Genome Sequencing Platform"/>
            <person name="Earl A."/>
            <person name="Ward D."/>
            <person name="Feldgarden M."/>
            <person name="Gevers D."/>
            <person name="Van Immerseel F."/>
            <person name="Eeckhaut V."/>
            <person name="Walker B."/>
            <person name="Young S.K."/>
            <person name="Zeng Q."/>
            <person name="Gargeya S."/>
            <person name="Fitzgerald M."/>
            <person name="Haas B."/>
            <person name="Abouelleil A."/>
            <person name="Alvarado L."/>
            <person name="Arachchi H.M."/>
            <person name="Berlin A.M."/>
            <person name="Chapman S.B."/>
            <person name="Dewar J."/>
            <person name="Goldberg J."/>
            <person name="Griggs A."/>
            <person name="Gujja S."/>
            <person name="Hansen M."/>
            <person name="Howarth C."/>
            <person name="Imamovic A."/>
            <person name="Larimer J."/>
            <person name="McCowan C."/>
            <person name="Murphy C."/>
            <person name="Neiman D."/>
            <person name="Pearson M."/>
            <person name="Priest M."/>
            <person name="Roberts A."/>
            <person name="Saif S."/>
            <person name="Shea T."/>
            <person name="Sisk P."/>
            <person name="Sykes S."/>
            <person name="Wortman J."/>
            <person name="Nusbaum C."/>
            <person name="Birren B."/>
        </authorList>
    </citation>
    <scope>NUCLEOTIDE SEQUENCE [LARGE SCALE GENOMIC DNA]</scope>
    <source>
        <strain evidence="5 6">1.2</strain>
    </source>
</reference>
<keyword evidence="2" id="KW-0677">Repeat</keyword>
<dbReference type="PANTHER" id="PTHR43308:SF5">
    <property type="entry name" value="S-LAYER PROTEIN _ PEPTIDOGLYCAN ENDO-BETA-N-ACETYLGLUCOSAMINIDASE"/>
    <property type="match status" value="1"/>
</dbReference>
<accession>R8VYR1</accession>
<name>R8VYR1_9FIRM</name>
<dbReference type="eggNOG" id="COG5279">
    <property type="taxonomic scope" value="Bacteria"/>
</dbReference>
<feature type="domain" description="SLH" evidence="4">
    <location>
        <begin position="1327"/>
        <end position="1385"/>
    </location>
</feature>
<feature type="non-terminal residue" evidence="5">
    <location>
        <position position="1"/>
    </location>
</feature>
<feature type="domain" description="SLH" evidence="4">
    <location>
        <begin position="1263"/>
        <end position="1326"/>
    </location>
</feature>
<feature type="compositionally biased region" description="Acidic residues" evidence="3">
    <location>
        <begin position="1193"/>
        <end position="1205"/>
    </location>
</feature>
<evidence type="ECO:0000313" key="6">
    <source>
        <dbReference type="Proteomes" id="UP000013981"/>
    </source>
</evidence>
<dbReference type="EMBL" id="AQOB01000009">
    <property type="protein sequence ID" value="EOQ36047.1"/>
    <property type="molecule type" value="Genomic_DNA"/>
</dbReference>
<dbReference type="Pfam" id="PF00395">
    <property type="entry name" value="SLH"/>
    <property type="match status" value="3"/>
</dbReference>
<dbReference type="InterPro" id="IPR051465">
    <property type="entry name" value="Cell_Envelope_Struct_Comp"/>
</dbReference>
<dbReference type="NCBIfam" id="TIGR02543">
    <property type="entry name" value="List_Bact_rpt"/>
    <property type="match status" value="2"/>
</dbReference>
<evidence type="ECO:0000256" key="3">
    <source>
        <dbReference type="SAM" id="MobiDB-lite"/>
    </source>
</evidence>
<dbReference type="SMART" id="SM00710">
    <property type="entry name" value="PbH1"/>
    <property type="match status" value="7"/>
</dbReference>
<evidence type="ECO:0000256" key="1">
    <source>
        <dbReference type="ARBA" id="ARBA00004196"/>
    </source>
</evidence>
<sequence>EATTPEPECTCEIQCTEGTVADCPVCSADGADLEACKGTEPTLPAPECICDTKCVEGTVNTDCPVCSRDSADLSKCTGEEVIPEPECSCSTLCIEGNVNADCPVCSADGADLEACKGAEQTQEPVLLGDPMAEIGSYGSLTQAIAEAPDGQDTTIQLTGDIREFTQTIEIPANKIITLDLNGYTIACVPDAEISAITVEGTLTLIDTSTDGNGTITGGQGGGDDSRDKPNFGGSVYVSSDAIFNMKGGHISGNNYSDLIGGCGVYVHWNGTFNLSGGYIENNILNKPSSSYNFGGAGVLVQGGTFNMTDGTIQENAIERTGTSLQASEFGAGVLIKSVKIGGTTYSATFNMSGGEITNNRVNNSTGAGAGVAVGCMYNEADSSTFTMTGGRISNNTIDAFGLSTSGGGVFCGGNMNISDSAVISENTATSTNSEGYGGGVYCTPFAVLNMSGGEITQNTATRKNSPTSGDGGGIYISGDNSSSTGGAEQYAFFTMTDGEITENSAGGFGGGVCFVSRARNNSYSEPPKPYNFIISGGDITGNTAGKMAGGIYYNGDLFQRTGGKLCNNTAGNDGDDIIIDTDAYPHCIELGEVGDDWTLGCGHSVDGWYIDGDAIHGTSDIQRWNATVTDGTNTSYCRPKSSTGYVKGFTRFAQREAYAIKAAHGNLAVSYFPLKYDQAGEGETYPMTATSQSFKENTKVLLQLDGGTLASQTGGSYNSADNTWTITMSQAITVGHPTKDGYYFTGWQVVTGSGSSEYELVLAPRWISKDSLGTITVRFDLDGGTTTDGKEFFEIQVTLPYENTRLDNIEAIDTAKDTPITKAEFIFDGWRQVTTGDDVYTQPSISIETPPDAVVVYQAIWEADTKYTINFDSQGGTPVTDKIGFYQSELDGDENQIALYKELQAFNRPVPTRPGYKLDYWYFDLLEYCVDNNLIEEDDNIVVKAQAARTQAKQKYAAGQITEAQYWVEMEKAYYYNIDAWIDANEPLLSEGLQNLGLGSELGYGLGCYLALRNFFETIPSITLTAKWTIVEYTLSYNLMDGVGAEGVDYASKEYTVEDEVEVLAAPTKQDYVFTEWNTAENGSGTQYHPGDPIVVSADITLYAQWKKEQYQLTYVSNGGTEYPAENYDKNTEVTLDKIPTRDGYTFQGWYVDESLQIVIKEIYMDDDKTVYAKWKKNSSGGAQHPEYKPEDKPEEESEEEIVEEDVPLAETPWLNTEDHYAYIIGYAEDGTVRPQSNITRAEVATIFFRLLTDEARDQFWSTSNNFSDVTADAWYNNAVSTMVNAGIIQGYEDGTFRPNNNITRAEFAAIASRFMSSGYDVEKDLFSDIASHWARESINDAAMTQWIHGYPDGTFLPNKAITRAEAVTLVNNVLQRKPDADHMLDSMIKWPDNMDTSAWYYEAIQEATNSHDYDLFEGAEYETWTALQENRDWAALEKDWLNAHRTGGEVM</sequence>
<dbReference type="PATRIC" id="fig|1203606.4.peg.2374"/>
<evidence type="ECO:0000313" key="5">
    <source>
        <dbReference type="EMBL" id="EOQ36047.1"/>
    </source>
</evidence>
<dbReference type="Pfam" id="PF09479">
    <property type="entry name" value="Flg_new"/>
    <property type="match status" value="3"/>
</dbReference>